<feature type="compositionally biased region" description="Basic and acidic residues" evidence="1">
    <location>
        <begin position="25"/>
        <end position="41"/>
    </location>
</feature>
<evidence type="ECO:0000256" key="1">
    <source>
        <dbReference type="SAM" id="MobiDB-lite"/>
    </source>
</evidence>
<feature type="region of interest" description="Disordered" evidence="1">
    <location>
        <begin position="22"/>
        <end position="49"/>
    </location>
</feature>
<proteinExistence type="predicted"/>
<evidence type="ECO:0000313" key="3">
    <source>
        <dbReference type="Proteomes" id="UP001321473"/>
    </source>
</evidence>
<accession>A0AAQ4EUY2</accession>
<reference evidence="2 3" key="1">
    <citation type="journal article" date="2023" name="Arcadia Sci">
        <title>De novo assembly of a long-read Amblyomma americanum tick genome.</title>
        <authorList>
            <person name="Chou S."/>
            <person name="Poskanzer K.E."/>
            <person name="Rollins M."/>
            <person name="Thuy-Boun P.S."/>
        </authorList>
    </citation>
    <scope>NUCLEOTIDE SEQUENCE [LARGE SCALE GENOMIC DNA]</scope>
    <source>
        <strain evidence="2">F_SG_1</strain>
        <tissue evidence="2">Salivary glands</tissue>
    </source>
</reference>
<name>A0AAQ4EUY2_AMBAM</name>
<sequence length="130" mass="14226">MDTDQTGTHLSMSVPGQVTAADVNLSKELESKDEVGHREPGECSPNNTSETSLNICCVVPGSCVYLRSPALPSTSHFLEVKIWGQQSTVPGSQFGPLRLKYFVEIASRTSLQTFQAFLQALNELTTNQMY</sequence>
<comment type="caution">
    <text evidence="2">The sequence shown here is derived from an EMBL/GenBank/DDBJ whole genome shotgun (WGS) entry which is preliminary data.</text>
</comment>
<keyword evidence="3" id="KW-1185">Reference proteome</keyword>
<dbReference type="EMBL" id="JARKHS020010809">
    <property type="protein sequence ID" value="KAK8778388.1"/>
    <property type="molecule type" value="Genomic_DNA"/>
</dbReference>
<organism evidence="2 3">
    <name type="scientific">Amblyomma americanum</name>
    <name type="common">Lone star tick</name>
    <dbReference type="NCBI Taxonomy" id="6943"/>
    <lineage>
        <taxon>Eukaryota</taxon>
        <taxon>Metazoa</taxon>
        <taxon>Ecdysozoa</taxon>
        <taxon>Arthropoda</taxon>
        <taxon>Chelicerata</taxon>
        <taxon>Arachnida</taxon>
        <taxon>Acari</taxon>
        <taxon>Parasitiformes</taxon>
        <taxon>Ixodida</taxon>
        <taxon>Ixodoidea</taxon>
        <taxon>Ixodidae</taxon>
        <taxon>Amblyomminae</taxon>
        <taxon>Amblyomma</taxon>
    </lineage>
</organism>
<evidence type="ECO:0000313" key="2">
    <source>
        <dbReference type="EMBL" id="KAK8778388.1"/>
    </source>
</evidence>
<gene>
    <name evidence="2" type="ORF">V5799_020271</name>
</gene>
<dbReference type="AlphaFoldDB" id="A0AAQ4EUY2"/>
<protein>
    <submittedName>
        <fullName evidence="2">Uncharacterized protein</fullName>
    </submittedName>
</protein>
<dbReference type="Proteomes" id="UP001321473">
    <property type="component" value="Unassembled WGS sequence"/>
</dbReference>